<evidence type="ECO:0000313" key="2">
    <source>
        <dbReference type="EMBL" id="GGD48955.1"/>
    </source>
</evidence>
<gene>
    <name evidence="2" type="ORF">GCM10011357_01170</name>
</gene>
<dbReference type="SUPFAM" id="SSF53187">
    <property type="entry name" value="Zn-dependent exopeptidases"/>
    <property type="match status" value="1"/>
</dbReference>
<keyword evidence="3" id="KW-1185">Reference proteome</keyword>
<accession>A0ABQ1QYT6</accession>
<protein>
    <recommendedName>
        <fullName evidence="1">Peptidase M28 domain-containing protein</fullName>
    </recommendedName>
</protein>
<reference evidence="3" key="1">
    <citation type="journal article" date="2019" name="Int. J. Syst. Evol. Microbiol.">
        <title>The Global Catalogue of Microorganisms (GCM) 10K type strain sequencing project: providing services to taxonomists for standard genome sequencing and annotation.</title>
        <authorList>
            <consortium name="The Broad Institute Genomics Platform"/>
            <consortium name="The Broad Institute Genome Sequencing Center for Infectious Disease"/>
            <person name="Wu L."/>
            <person name="Ma J."/>
        </authorList>
    </citation>
    <scope>NUCLEOTIDE SEQUENCE [LARGE SCALE GENOMIC DNA]</scope>
    <source>
        <strain evidence="3">CGMCC 1.12923</strain>
    </source>
</reference>
<dbReference type="InterPro" id="IPR045175">
    <property type="entry name" value="M28_fam"/>
</dbReference>
<evidence type="ECO:0000313" key="3">
    <source>
        <dbReference type="Proteomes" id="UP000614272"/>
    </source>
</evidence>
<dbReference type="PANTHER" id="PTHR12147">
    <property type="entry name" value="METALLOPEPTIDASE M28 FAMILY MEMBER"/>
    <property type="match status" value="1"/>
</dbReference>
<comment type="caution">
    <text evidence="2">The sequence shown here is derived from an EMBL/GenBank/DDBJ whole genome shotgun (WGS) entry which is preliminary data.</text>
</comment>
<dbReference type="InterPro" id="IPR007484">
    <property type="entry name" value="Peptidase_M28"/>
</dbReference>
<name>A0ABQ1QYT6_9ALTE</name>
<dbReference type="Pfam" id="PF04389">
    <property type="entry name" value="Peptidase_M28"/>
    <property type="match status" value="1"/>
</dbReference>
<feature type="domain" description="Peptidase M28" evidence="1">
    <location>
        <begin position="5"/>
        <end position="151"/>
    </location>
</feature>
<dbReference type="PANTHER" id="PTHR12147:SF26">
    <property type="entry name" value="PEPTIDASE M28 DOMAIN-CONTAINING PROTEIN"/>
    <property type="match status" value="1"/>
</dbReference>
<dbReference type="EMBL" id="BMGJ01000001">
    <property type="protein sequence ID" value="GGD48955.1"/>
    <property type="molecule type" value="Genomic_DNA"/>
</dbReference>
<sequence length="165" mass="18445">MKIPLHHSVIFLATDAEELGLYGAKAFVDTPVVPLDKIRLNMNLDMLGIGDRRNRLYIGGDIDGVISEAIAAIETTASFQVVGRFPRQPRGFGSARRINYRNASDHGVFARHGIDFLFFTTGDHAYYHTEGDRFEQLNLALFGQATEAIWSLLKHIDGSNLRVQK</sequence>
<dbReference type="Proteomes" id="UP000614272">
    <property type="component" value="Unassembled WGS sequence"/>
</dbReference>
<evidence type="ECO:0000259" key="1">
    <source>
        <dbReference type="Pfam" id="PF04389"/>
    </source>
</evidence>
<dbReference type="RefSeq" id="WP_099033443.1">
    <property type="nucleotide sequence ID" value="NZ_BMGJ01000001.1"/>
</dbReference>
<dbReference type="Gene3D" id="3.40.630.10">
    <property type="entry name" value="Zn peptidases"/>
    <property type="match status" value="1"/>
</dbReference>
<organism evidence="2 3">
    <name type="scientific">Lacimicrobium alkaliphilum</name>
    <dbReference type="NCBI Taxonomy" id="1526571"/>
    <lineage>
        <taxon>Bacteria</taxon>
        <taxon>Pseudomonadati</taxon>
        <taxon>Pseudomonadota</taxon>
        <taxon>Gammaproteobacteria</taxon>
        <taxon>Alteromonadales</taxon>
        <taxon>Alteromonadaceae</taxon>
        <taxon>Lacimicrobium</taxon>
    </lineage>
</organism>
<proteinExistence type="predicted"/>